<accession>A0AAD9TDH2</accession>
<dbReference type="Gene3D" id="3.30.420.10">
    <property type="entry name" value="Ribonuclease H-like superfamily/Ribonuclease H"/>
    <property type="match status" value="1"/>
</dbReference>
<dbReference type="InterPro" id="IPR002156">
    <property type="entry name" value="RNaseH_domain"/>
</dbReference>
<keyword evidence="3" id="KW-1185">Reference proteome</keyword>
<dbReference type="CDD" id="cd06222">
    <property type="entry name" value="RNase_H_like"/>
    <property type="match status" value="1"/>
</dbReference>
<dbReference type="AlphaFoldDB" id="A0AAD9TDH2"/>
<dbReference type="Proteomes" id="UP001280121">
    <property type="component" value="Unassembled WGS sequence"/>
</dbReference>
<feature type="domain" description="RNase H type-1" evidence="1">
    <location>
        <begin position="64"/>
        <end position="182"/>
    </location>
</feature>
<protein>
    <recommendedName>
        <fullName evidence="1">RNase H type-1 domain-containing protein</fullName>
    </recommendedName>
</protein>
<evidence type="ECO:0000259" key="1">
    <source>
        <dbReference type="Pfam" id="PF13456"/>
    </source>
</evidence>
<organism evidence="2 3">
    <name type="scientific">Dipteronia dyeriana</name>
    <dbReference type="NCBI Taxonomy" id="168575"/>
    <lineage>
        <taxon>Eukaryota</taxon>
        <taxon>Viridiplantae</taxon>
        <taxon>Streptophyta</taxon>
        <taxon>Embryophyta</taxon>
        <taxon>Tracheophyta</taxon>
        <taxon>Spermatophyta</taxon>
        <taxon>Magnoliopsida</taxon>
        <taxon>eudicotyledons</taxon>
        <taxon>Gunneridae</taxon>
        <taxon>Pentapetalae</taxon>
        <taxon>rosids</taxon>
        <taxon>malvids</taxon>
        <taxon>Sapindales</taxon>
        <taxon>Sapindaceae</taxon>
        <taxon>Hippocastanoideae</taxon>
        <taxon>Acereae</taxon>
        <taxon>Dipteronia</taxon>
    </lineage>
</organism>
<dbReference type="Pfam" id="PF13456">
    <property type="entry name" value="RVT_3"/>
    <property type="match status" value="1"/>
</dbReference>
<comment type="caution">
    <text evidence="2">The sequence shown here is derived from an EMBL/GenBank/DDBJ whole genome shotgun (WGS) entry which is preliminary data.</text>
</comment>
<gene>
    <name evidence="2" type="ORF">Ddye_028926</name>
</gene>
<reference evidence="2" key="1">
    <citation type="journal article" date="2023" name="Plant J.">
        <title>Genome sequences and population genomics provide insights into the demographic history, inbreeding, and mutation load of two 'living fossil' tree species of Dipteronia.</title>
        <authorList>
            <person name="Feng Y."/>
            <person name="Comes H.P."/>
            <person name="Chen J."/>
            <person name="Zhu S."/>
            <person name="Lu R."/>
            <person name="Zhang X."/>
            <person name="Li P."/>
            <person name="Qiu J."/>
            <person name="Olsen K.M."/>
            <person name="Qiu Y."/>
        </authorList>
    </citation>
    <scope>NUCLEOTIDE SEQUENCE</scope>
    <source>
        <strain evidence="2">KIB01</strain>
    </source>
</reference>
<evidence type="ECO:0000313" key="3">
    <source>
        <dbReference type="Proteomes" id="UP001280121"/>
    </source>
</evidence>
<dbReference type="InterPro" id="IPR036397">
    <property type="entry name" value="RNaseH_sf"/>
</dbReference>
<dbReference type="InterPro" id="IPR052929">
    <property type="entry name" value="RNase_H-like_EbsB-rel"/>
</dbReference>
<dbReference type="PANTHER" id="PTHR47074">
    <property type="entry name" value="BNAC02G40300D PROTEIN"/>
    <property type="match status" value="1"/>
</dbReference>
<dbReference type="SUPFAM" id="SSF53098">
    <property type="entry name" value="Ribonuclease H-like"/>
    <property type="match status" value="1"/>
</dbReference>
<dbReference type="InterPro" id="IPR012337">
    <property type="entry name" value="RNaseH-like_sf"/>
</dbReference>
<dbReference type="InterPro" id="IPR044730">
    <property type="entry name" value="RNase_H-like_dom_plant"/>
</dbReference>
<dbReference type="PANTHER" id="PTHR47074:SF48">
    <property type="entry name" value="POLYNUCLEOTIDYL TRANSFERASE, RIBONUCLEASE H-LIKE SUPERFAMILY PROTEIN"/>
    <property type="match status" value="1"/>
</dbReference>
<evidence type="ECO:0000313" key="2">
    <source>
        <dbReference type="EMBL" id="KAK2634134.1"/>
    </source>
</evidence>
<proteinExistence type="predicted"/>
<dbReference type="EMBL" id="JANJYI010000009">
    <property type="protein sequence ID" value="KAK2634134.1"/>
    <property type="molecule type" value="Genomic_DNA"/>
</dbReference>
<sequence length="210" mass="23086">MPYGDVLDSMSSLFMKGIHCDLEVSFLDFFESCSNNLTDDDMALLSVMWDHSWKPPLEGVFKVNSDVVLDRDKLVVGVGLVVRNCQGLIATSAQRICASYTLLVAEAVAVLHGINLAIDIGLTPFVIEKDVLVVVNSNQKASLADIGLIIGEVLIKLQSITGVSAMYVSRKANNVAHNLSKLALIVDNNQFWMEEYPLCVERFILDKVPI</sequence>
<dbReference type="GO" id="GO:0003676">
    <property type="term" value="F:nucleic acid binding"/>
    <property type="evidence" value="ECO:0007669"/>
    <property type="project" value="InterPro"/>
</dbReference>
<dbReference type="GO" id="GO:0004523">
    <property type="term" value="F:RNA-DNA hybrid ribonuclease activity"/>
    <property type="evidence" value="ECO:0007669"/>
    <property type="project" value="InterPro"/>
</dbReference>
<name>A0AAD9TDH2_9ROSI</name>